<reference evidence="1 2" key="1">
    <citation type="submission" date="2021-06" db="EMBL/GenBank/DDBJ databases">
        <authorList>
            <person name="Kallberg Y."/>
            <person name="Tangrot J."/>
            <person name="Rosling A."/>
        </authorList>
    </citation>
    <scope>NUCLEOTIDE SEQUENCE [LARGE SCALE GENOMIC DNA]</scope>
    <source>
        <strain evidence="1 2">120-4 pot B 10/14</strain>
    </source>
</reference>
<feature type="non-terminal residue" evidence="1">
    <location>
        <position position="1"/>
    </location>
</feature>
<dbReference type="Proteomes" id="UP000789901">
    <property type="component" value="Unassembled WGS sequence"/>
</dbReference>
<comment type="caution">
    <text evidence="1">The sequence shown here is derived from an EMBL/GenBank/DDBJ whole genome shotgun (WGS) entry which is preliminary data.</text>
</comment>
<protein>
    <submittedName>
        <fullName evidence="1">26512_t:CDS:1</fullName>
    </submittedName>
</protein>
<dbReference type="EMBL" id="CAJVQB010036523">
    <property type="protein sequence ID" value="CAG8824087.1"/>
    <property type="molecule type" value="Genomic_DNA"/>
</dbReference>
<keyword evidence="2" id="KW-1185">Reference proteome</keyword>
<organism evidence="1 2">
    <name type="scientific">Gigaspora margarita</name>
    <dbReference type="NCBI Taxonomy" id="4874"/>
    <lineage>
        <taxon>Eukaryota</taxon>
        <taxon>Fungi</taxon>
        <taxon>Fungi incertae sedis</taxon>
        <taxon>Mucoromycota</taxon>
        <taxon>Glomeromycotina</taxon>
        <taxon>Glomeromycetes</taxon>
        <taxon>Diversisporales</taxon>
        <taxon>Gigasporaceae</taxon>
        <taxon>Gigaspora</taxon>
    </lineage>
</organism>
<evidence type="ECO:0000313" key="2">
    <source>
        <dbReference type="Proteomes" id="UP000789901"/>
    </source>
</evidence>
<sequence length="104" mass="12091">EFALKFEPAKEAFTELVFQKIENQVNYLKRKLADCQNQLSHQERIFARIEVRRQGRELLTCEYKNRLGCLGSYQCDNCRINYSVAADNNQATEMRSIPGGQITK</sequence>
<name>A0ABN7WBR7_GIGMA</name>
<accession>A0ABN7WBR7</accession>
<gene>
    <name evidence="1" type="ORF">GMARGA_LOCUS28489</name>
</gene>
<proteinExistence type="predicted"/>
<evidence type="ECO:0000313" key="1">
    <source>
        <dbReference type="EMBL" id="CAG8824087.1"/>
    </source>
</evidence>